<dbReference type="EMBL" id="GGEC01089775">
    <property type="protein sequence ID" value="MBX70259.1"/>
    <property type="molecule type" value="Transcribed_RNA"/>
</dbReference>
<sequence length="34" mass="3966">MEDIYAVNLYPLYNTRPIYILALKSNFASLTMLL</sequence>
<evidence type="ECO:0000313" key="1">
    <source>
        <dbReference type="EMBL" id="MBX70259.1"/>
    </source>
</evidence>
<name>A0A2P2QTC4_RHIMU</name>
<dbReference type="AlphaFoldDB" id="A0A2P2QTC4"/>
<reference evidence="1" key="1">
    <citation type="submission" date="2018-02" db="EMBL/GenBank/DDBJ databases">
        <title>Rhizophora mucronata_Transcriptome.</title>
        <authorList>
            <person name="Meera S.P."/>
            <person name="Sreeshan A."/>
            <person name="Augustine A."/>
        </authorList>
    </citation>
    <scope>NUCLEOTIDE SEQUENCE</scope>
    <source>
        <tissue evidence="1">Leaf</tissue>
    </source>
</reference>
<organism evidence="1">
    <name type="scientific">Rhizophora mucronata</name>
    <name type="common">Asiatic mangrove</name>
    <dbReference type="NCBI Taxonomy" id="61149"/>
    <lineage>
        <taxon>Eukaryota</taxon>
        <taxon>Viridiplantae</taxon>
        <taxon>Streptophyta</taxon>
        <taxon>Embryophyta</taxon>
        <taxon>Tracheophyta</taxon>
        <taxon>Spermatophyta</taxon>
        <taxon>Magnoliopsida</taxon>
        <taxon>eudicotyledons</taxon>
        <taxon>Gunneridae</taxon>
        <taxon>Pentapetalae</taxon>
        <taxon>rosids</taxon>
        <taxon>fabids</taxon>
        <taxon>Malpighiales</taxon>
        <taxon>Rhizophoraceae</taxon>
        <taxon>Rhizophora</taxon>
    </lineage>
</organism>
<proteinExistence type="predicted"/>
<protein>
    <submittedName>
        <fullName evidence="1">Uncharacterized protein</fullName>
    </submittedName>
</protein>
<accession>A0A2P2QTC4</accession>